<feature type="compositionally biased region" description="Basic and acidic residues" evidence="1">
    <location>
        <begin position="12"/>
        <end position="22"/>
    </location>
</feature>
<evidence type="ECO:0000313" key="3">
    <source>
        <dbReference type="Proteomes" id="UP001250932"/>
    </source>
</evidence>
<evidence type="ECO:0000256" key="1">
    <source>
        <dbReference type="SAM" id="MobiDB-lite"/>
    </source>
</evidence>
<organism evidence="2 3">
    <name type="scientific">Candidatus Nitronereus thalassa</name>
    <dbReference type="NCBI Taxonomy" id="3020898"/>
    <lineage>
        <taxon>Bacteria</taxon>
        <taxon>Pseudomonadati</taxon>
        <taxon>Nitrospirota</taxon>
        <taxon>Nitrospiria</taxon>
        <taxon>Nitrospirales</taxon>
        <taxon>Nitrospiraceae</taxon>
        <taxon>Candidatus Nitronereus</taxon>
    </lineage>
</organism>
<evidence type="ECO:0000313" key="2">
    <source>
        <dbReference type="EMBL" id="MDT7042218.1"/>
    </source>
</evidence>
<keyword evidence="3" id="KW-1185">Reference proteome</keyword>
<dbReference type="RefSeq" id="WP_313832594.1">
    <property type="nucleotide sequence ID" value="NZ_JAQOUE010000001.1"/>
</dbReference>
<sequence>MLEKWGGACDEPFDRRPGDGQPRRAKVIAPKVKPVLDPLPEGVSRPRPIPGLTILRHVVTVSGLQGDNSGKDCGGTIGYFGANLVPTVGTPSYFRIALVHVYPLNFRCLGLR</sequence>
<name>A0ABU3K7B3_9BACT</name>
<reference evidence="2 3" key="1">
    <citation type="journal article" date="2023" name="ISME J.">
        <title>Cultivation and genomic characterization of novel and ubiquitous marine nitrite-oxidizing bacteria from the Nitrospirales.</title>
        <authorList>
            <person name="Mueller A.J."/>
            <person name="Daebeler A."/>
            <person name="Herbold C.W."/>
            <person name="Kirkegaard R.H."/>
            <person name="Daims H."/>
        </authorList>
    </citation>
    <scope>NUCLEOTIDE SEQUENCE [LARGE SCALE GENOMIC DNA]</scope>
    <source>
        <strain evidence="2 3">EB</strain>
    </source>
</reference>
<comment type="caution">
    <text evidence="2">The sequence shown here is derived from an EMBL/GenBank/DDBJ whole genome shotgun (WGS) entry which is preliminary data.</text>
</comment>
<proteinExistence type="predicted"/>
<protein>
    <submittedName>
        <fullName evidence="2">Uncharacterized protein</fullName>
    </submittedName>
</protein>
<dbReference type="Proteomes" id="UP001250932">
    <property type="component" value="Unassembled WGS sequence"/>
</dbReference>
<dbReference type="EMBL" id="JAQOUE010000001">
    <property type="protein sequence ID" value="MDT7042218.1"/>
    <property type="molecule type" value="Genomic_DNA"/>
</dbReference>
<gene>
    <name evidence="2" type="ORF">PPG34_07620</name>
</gene>
<accession>A0ABU3K7B3</accession>
<feature type="region of interest" description="Disordered" evidence="1">
    <location>
        <begin position="1"/>
        <end position="23"/>
    </location>
</feature>